<dbReference type="Gene3D" id="3.80.10.10">
    <property type="entry name" value="Ribonuclease Inhibitor"/>
    <property type="match status" value="1"/>
</dbReference>
<evidence type="ECO:0000313" key="2">
    <source>
        <dbReference type="EMBL" id="GAT60428.1"/>
    </source>
</evidence>
<feature type="compositionally biased region" description="Acidic residues" evidence="1">
    <location>
        <begin position="306"/>
        <end position="325"/>
    </location>
</feature>
<proteinExistence type="predicted"/>
<dbReference type="Proteomes" id="UP000815677">
    <property type="component" value="Unassembled WGS sequence"/>
</dbReference>
<gene>
    <name evidence="2" type="ORF">MCHLO_16564</name>
</gene>
<sequence length="325" mass="37074">MNAEFELKPHLALPHELERRIFVSVAEVSYFDIPAMRCVAWRVNQWVEPFFHCGLYVDYEGDFATPGWSPDLLTADIVRRPEFFAENVRHAFLSVERASQHPAALCLLAACTQIDTLEIRRGYPATNTPLLDHVLALAGTLTRLHVDFGDLISKFGRARRNELDPVFSAFKHITHLELQDTALTFEVSSRLERMPRLTHLAVQYDSRLRGTLTSLYTILLTCKRLEVLVGLQELRRTAATAELGDRYQAMEHPHYVDNNNPKFVVVRYVHRARDDPRGWLHLAREGGVAGYWPCAEEVVARRLAELESDDDDDEEESSGSESDSD</sequence>
<organism evidence="2 3">
    <name type="scientific">Mycena chlorophos</name>
    <name type="common">Agaric fungus</name>
    <name type="synonym">Agaricus chlorophos</name>
    <dbReference type="NCBI Taxonomy" id="658473"/>
    <lineage>
        <taxon>Eukaryota</taxon>
        <taxon>Fungi</taxon>
        <taxon>Dikarya</taxon>
        <taxon>Basidiomycota</taxon>
        <taxon>Agaricomycotina</taxon>
        <taxon>Agaricomycetes</taxon>
        <taxon>Agaricomycetidae</taxon>
        <taxon>Agaricales</taxon>
        <taxon>Marasmiineae</taxon>
        <taxon>Mycenaceae</taxon>
        <taxon>Mycena</taxon>
    </lineage>
</organism>
<evidence type="ECO:0000256" key="1">
    <source>
        <dbReference type="SAM" id="MobiDB-lite"/>
    </source>
</evidence>
<feature type="region of interest" description="Disordered" evidence="1">
    <location>
        <begin position="303"/>
        <end position="325"/>
    </location>
</feature>
<reference evidence="2" key="1">
    <citation type="submission" date="2014-09" db="EMBL/GenBank/DDBJ databases">
        <title>Genome sequence of the luminous mushroom Mycena chlorophos for searching fungal bioluminescence genes.</title>
        <authorList>
            <person name="Tanaka Y."/>
            <person name="Kasuga D."/>
            <person name="Oba Y."/>
            <person name="Hase S."/>
            <person name="Sato K."/>
            <person name="Oba Y."/>
            <person name="Sakakibara Y."/>
        </authorList>
    </citation>
    <scope>NUCLEOTIDE SEQUENCE</scope>
</reference>
<dbReference type="EMBL" id="DF849943">
    <property type="protein sequence ID" value="GAT60428.1"/>
    <property type="molecule type" value="Genomic_DNA"/>
</dbReference>
<keyword evidence="3" id="KW-1185">Reference proteome</keyword>
<dbReference type="InterPro" id="IPR032675">
    <property type="entry name" value="LRR_dom_sf"/>
</dbReference>
<protein>
    <recommendedName>
        <fullName evidence="4">F-box domain-containing protein</fullName>
    </recommendedName>
</protein>
<accession>A0ABQ0MB25</accession>
<evidence type="ECO:0008006" key="4">
    <source>
        <dbReference type="Google" id="ProtNLM"/>
    </source>
</evidence>
<evidence type="ECO:0000313" key="3">
    <source>
        <dbReference type="Proteomes" id="UP000815677"/>
    </source>
</evidence>
<name>A0ABQ0MB25_MYCCL</name>